<feature type="signal peptide" evidence="1">
    <location>
        <begin position="1"/>
        <end position="22"/>
    </location>
</feature>
<feature type="chain" id="PRO_5042135575" evidence="1">
    <location>
        <begin position="23"/>
        <end position="51"/>
    </location>
</feature>
<evidence type="ECO:0000313" key="3">
    <source>
        <dbReference type="Proteomes" id="UP001209878"/>
    </source>
</evidence>
<evidence type="ECO:0000256" key="1">
    <source>
        <dbReference type="SAM" id="SignalP"/>
    </source>
</evidence>
<dbReference type="EMBL" id="JAODUO010000315">
    <property type="protein sequence ID" value="KAK2183333.1"/>
    <property type="molecule type" value="Genomic_DNA"/>
</dbReference>
<protein>
    <submittedName>
        <fullName evidence="2">Uncharacterized protein</fullName>
    </submittedName>
</protein>
<evidence type="ECO:0000313" key="2">
    <source>
        <dbReference type="EMBL" id="KAK2183333.1"/>
    </source>
</evidence>
<name>A0AAD9L4P4_RIDPI</name>
<keyword evidence="3" id="KW-1185">Reference proteome</keyword>
<organism evidence="2 3">
    <name type="scientific">Ridgeia piscesae</name>
    <name type="common">Tubeworm</name>
    <dbReference type="NCBI Taxonomy" id="27915"/>
    <lineage>
        <taxon>Eukaryota</taxon>
        <taxon>Metazoa</taxon>
        <taxon>Spiralia</taxon>
        <taxon>Lophotrochozoa</taxon>
        <taxon>Annelida</taxon>
        <taxon>Polychaeta</taxon>
        <taxon>Sedentaria</taxon>
        <taxon>Canalipalpata</taxon>
        <taxon>Sabellida</taxon>
        <taxon>Siboglinidae</taxon>
        <taxon>Ridgeia</taxon>
    </lineage>
</organism>
<dbReference type="AlphaFoldDB" id="A0AAD9L4P4"/>
<sequence>MDRVVVSIIVLLLAILMRHVWQIYTTPGPDAILDVADEDTDAITNFMHDEV</sequence>
<keyword evidence="1" id="KW-0732">Signal</keyword>
<comment type="caution">
    <text evidence="2">The sequence shown here is derived from an EMBL/GenBank/DDBJ whole genome shotgun (WGS) entry which is preliminary data.</text>
</comment>
<gene>
    <name evidence="2" type="ORF">NP493_315g03001</name>
</gene>
<reference evidence="2" key="1">
    <citation type="journal article" date="2023" name="Mol. Biol. Evol.">
        <title>Third-Generation Sequencing Reveals the Adaptive Role of the Epigenome in Three Deep-Sea Polychaetes.</title>
        <authorList>
            <person name="Perez M."/>
            <person name="Aroh O."/>
            <person name="Sun Y."/>
            <person name="Lan Y."/>
            <person name="Juniper S.K."/>
            <person name="Young C.R."/>
            <person name="Angers B."/>
            <person name="Qian P.Y."/>
        </authorList>
    </citation>
    <scope>NUCLEOTIDE SEQUENCE</scope>
    <source>
        <strain evidence="2">R07B-5</strain>
    </source>
</reference>
<proteinExistence type="predicted"/>
<dbReference type="Proteomes" id="UP001209878">
    <property type="component" value="Unassembled WGS sequence"/>
</dbReference>
<accession>A0AAD9L4P4</accession>